<evidence type="ECO:0000256" key="5">
    <source>
        <dbReference type="ARBA" id="ARBA00023002"/>
    </source>
</evidence>
<keyword evidence="3" id="KW-0479">Metal-binding</keyword>
<dbReference type="InterPro" id="IPR051323">
    <property type="entry name" value="AtsK-like"/>
</dbReference>
<comment type="similarity">
    <text evidence="2">Belongs to the TfdA dioxygenase family.</text>
</comment>
<sequence length="379" mass="42551">MAPSATTTTVTEPVSAPQQLKDPRIVGQYKEFQTYHYSKEAEEGKVAGFEAAKYPHYLPTWDKTTKYPPLEPFEHYEHGKDADTSFPELLPAGAEVTHLTPTIGTEVRGVQLSSLSDAGKDQLARFVAERKVVAFRKQDFKDLPISEALDFGGYFGRHHIHPTSGAPEGHPEIHLVHRGAGDDKSDQYFAGRVSSVAWHSDVSYERQPPGTTFLYILDTPETGGDTLFSNAVEAYNRLSPLFRERLHGLRATHSGVEQVAVAHARGSINRREPVTHAHPIVRTHPATGEKAIYVNPQFTRDIVGLKKEESDAILKFLYEHIGFGADFQVRVKWEEGTVVVWDNRVTQHSALLDWKNGQRRHLARITPQAERPYETPFVN</sequence>
<dbReference type="GO" id="GO:0044273">
    <property type="term" value="P:sulfur compound catabolic process"/>
    <property type="evidence" value="ECO:0007669"/>
    <property type="project" value="EnsemblFungi"/>
</dbReference>
<dbReference type="Pfam" id="PF02668">
    <property type="entry name" value="TauD"/>
    <property type="match status" value="1"/>
</dbReference>
<evidence type="ECO:0000256" key="7">
    <source>
        <dbReference type="SAM" id="MobiDB-lite"/>
    </source>
</evidence>
<evidence type="ECO:0000259" key="8">
    <source>
        <dbReference type="Pfam" id="PF02668"/>
    </source>
</evidence>
<protein>
    <submittedName>
        <fullName evidence="9">Putative family Taurine catabolism dioxygenase</fullName>
        <ecNumber evidence="9">1.14.11.-</ecNumber>
    </submittedName>
</protein>
<dbReference type="InterPro" id="IPR042098">
    <property type="entry name" value="TauD-like_sf"/>
</dbReference>
<accession>A0A1W2TTW0</accession>
<name>A0A1W2TTW0_ROSNE</name>
<dbReference type="AlphaFoldDB" id="A0A1W2TTW0"/>
<feature type="region of interest" description="Disordered" evidence="7">
    <location>
        <begin position="1"/>
        <end position="22"/>
    </location>
</feature>
<comment type="cofactor">
    <cofactor evidence="1">
        <name>Fe(2+)</name>
        <dbReference type="ChEBI" id="CHEBI:29033"/>
    </cofactor>
</comment>
<reference evidence="9" key="1">
    <citation type="submission" date="2016-03" db="EMBL/GenBank/DDBJ databases">
        <title>Draft genome sequence of Rosellinia necatrix.</title>
        <authorList>
            <person name="Kanematsu S."/>
        </authorList>
    </citation>
    <scope>NUCLEOTIDE SEQUENCE [LARGE SCALE GENOMIC DNA]</scope>
    <source>
        <strain evidence="9">W97</strain>
    </source>
</reference>
<keyword evidence="6" id="KW-0408">Iron</keyword>
<dbReference type="FunFam" id="3.60.130.10:FF:000003">
    <property type="entry name" value="Alpha-ketoglutarate-dependent taurine dioxygenase"/>
    <property type="match status" value="1"/>
</dbReference>
<feature type="domain" description="TauD/TfdA-like" evidence="8">
    <location>
        <begin position="95"/>
        <end position="366"/>
    </location>
</feature>
<dbReference type="SUPFAM" id="SSF51197">
    <property type="entry name" value="Clavaminate synthase-like"/>
    <property type="match status" value="1"/>
</dbReference>
<proteinExistence type="inferred from homology"/>
<evidence type="ECO:0000313" key="10">
    <source>
        <dbReference type="Proteomes" id="UP000054516"/>
    </source>
</evidence>
<evidence type="ECO:0000256" key="2">
    <source>
        <dbReference type="ARBA" id="ARBA00005896"/>
    </source>
</evidence>
<dbReference type="EMBL" id="DF977506">
    <property type="protein sequence ID" value="GAP92031.2"/>
    <property type="molecule type" value="Genomic_DNA"/>
</dbReference>
<dbReference type="PANTHER" id="PTHR30468">
    <property type="entry name" value="ALPHA-KETOGLUTARATE-DEPENDENT SULFONATE DIOXYGENASE"/>
    <property type="match status" value="1"/>
</dbReference>
<gene>
    <name evidence="9" type="ORF">SAMD00023353_6100430</name>
</gene>
<dbReference type="PANTHER" id="PTHR30468:SF1">
    <property type="entry name" value="ALPHA-KETOGLUTARATE-DEPENDENT SULFONATE DIOXYGENASE"/>
    <property type="match status" value="1"/>
</dbReference>
<dbReference type="OrthoDB" id="10257314at2759"/>
<dbReference type="EC" id="1.14.11.-" evidence="9"/>
<keyword evidence="5 9" id="KW-0560">Oxidoreductase</keyword>
<evidence type="ECO:0000313" key="9">
    <source>
        <dbReference type="EMBL" id="GAP92031.2"/>
    </source>
</evidence>
<dbReference type="GO" id="GO:0005737">
    <property type="term" value="C:cytoplasm"/>
    <property type="evidence" value="ECO:0007669"/>
    <property type="project" value="TreeGrafter"/>
</dbReference>
<keyword evidence="4 9" id="KW-0223">Dioxygenase</keyword>
<dbReference type="InterPro" id="IPR003819">
    <property type="entry name" value="TauD/TfdA-like"/>
</dbReference>
<evidence type="ECO:0000256" key="4">
    <source>
        <dbReference type="ARBA" id="ARBA00022964"/>
    </source>
</evidence>
<keyword evidence="10" id="KW-1185">Reference proteome</keyword>
<feature type="compositionally biased region" description="Polar residues" evidence="7">
    <location>
        <begin position="1"/>
        <end position="18"/>
    </location>
</feature>
<evidence type="ECO:0000256" key="3">
    <source>
        <dbReference type="ARBA" id="ARBA00022723"/>
    </source>
</evidence>
<dbReference type="GO" id="GO:0000907">
    <property type="term" value="F:sulfonate dioxygenase activity"/>
    <property type="evidence" value="ECO:0007669"/>
    <property type="project" value="EnsemblFungi"/>
</dbReference>
<dbReference type="Gene3D" id="3.60.130.10">
    <property type="entry name" value="Clavaminate synthase-like"/>
    <property type="match status" value="1"/>
</dbReference>
<evidence type="ECO:0000256" key="6">
    <source>
        <dbReference type="ARBA" id="ARBA00023004"/>
    </source>
</evidence>
<dbReference type="Proteomes" id="UP000054516">
    <property type="component" value="Unassembled WGS sequence"/>
</dbReference>
<dbReference type="STRING" id="77044.A0A1W2TTW0"/>
<evidence type="ECO:0000256" key="1">
    <source>
        <dbReference type="ARBA" id="ARBA00001954"/>
    </source>
</evidence>
<organism evidence="9">
    <name type="scientific">Rosellinia necatrix</name>
    <name type="common">White root-rot fungus</name>
    <dbReference type="NCBI Taxonomy" id="77044"/>
    <lineage>
        <taxon>Eukaryota</taxon>
        <taxon>Fungi</taxon>
        <taxon>Dikarya</taxon>
        <taxon>Ascomycota</taxon>
        <taxon>Pezizomycotina</taxon>
        <taxon>Sordariomycetes</taxon>
        <taxon>Xylariomycetidae</taxon>
        <taxon>Xylariales</taxon>
        <taxon>Xylariaceae</taxon>
        <taxon>Rosellinia</taxon>
    </lineage>
</organism>
<dbReference type="GO" id="GO:0046872">
    <property type="term" value="F:metal ion binding"/>
    <property type="evidence" value="ECO:0007669"/>
    <property type="project" value="UniProtKB-KW"/>
</dbReference>
<dbReference type="OMA" id="FVDAYPK"/>